<sequence>MPVYRLPREPVFPEPEEAEPDGLLAVGGDLSPERLLEAYAAGIFPWYSEDSPILWWSPDPRLVLDPAALHVPRSLARTLRRGRFEVRADTAFGEVIRRCAGKARPGQDGTWITGAMVAAYERLHQLGFAHAFEAWEDGALAGGLYGVSLGAAFFGESMFADRPDASKAAFVEGVRWLAARGVELVDCQVRTEHLARFGAVEVPRPAFLARLAAALRRPTLRGRWDLGHRAGPPAG</sequence>
<dbReference type="RefSeq" id="WP_176068192.1">
    <property type="nucleotide sequence ID" value="NZ_BJTG01000010.1"/>
</dbReference>
<evidence type="ECO:0000256" key="1">
    <source>
        <dbReference type="ARBA" id="ARBA00004496"/>
    </source>
</evidence>
<dbReference type="FunFam" id="3.30.70.3550:FF:000001">
    <property type="entry name" value="Leucyl/phenylalanyl-tRNA--protein transferase"/>
    <property type="match status" value="1"/>
</dbReference>
<dbReference type="AlphaFoldDB" id="A0A7I9VRJ8"/>
<keyword evidence="17" id="KW-1185">Reference proteome</keyword>
<name>A0A7I9VRJ8_9BACT</name>
<evidence type="ECO:0000256" key="14">
    <source>
        <dbReference type="ARBA" id="ARBA00083640"/>
    </source>
</evidence>
<comment type="catalytic activity">
    <reaction evidence="7 15">
        <text>N-terminal L-lysyl-[protein] + L-leucyl-tRNA(Leu) = N-terminal L-leucyl-L-lysyl-[protein] + tRNA(Leu) + H(+)</text>
        <dbReference type="Rhea" id="RHEA:12340"/>
        <dbReference type="Rhea" id="RHEA-COMP:9613"/>
        <dbReference type="Rhea" id="RHEA-COMP:9622"/>
        <dbReference type="Rhea" id="RHEA-COMP:12670"/>
        <dbReference type="Rhea" id="RHEA-COMP:12671"/>
        <dbReference type="ChEBI" id="CHEBI:15378"/>
        <dbReference type="ChEBI" id="CHEBI:65249"/>
        <dbReference type="ChEBI" id="CHEBI:78442"/>
        <dbReference type="ChEBI" id="CHEBI:78494"/>
        <dbReference type="ChEBI" id="CHEBI:133043"/>
        <dbReference type="EC" id="2.3.2.6"/>
    </reaction>
</comment>
<dbReference type="SUPFAM" id="SSF55729">
    <property type="entry name" value="Acyl-CoA N-acyltransferases (Nat)"/>
    <property type="match status" value="1"/>
</dbReference>
<evidence type="ECO:0000256" key="5">
    <source>
        <dbReference type="ARBA" id="ARBA00050607"/>
    </source>
</evidence>
<dbReference type="InterPro" id="IPR016181">
    <property type="entry name" value="Acyl_CoA_acyltransferase"/>
</dbReference>
<evidence type="ECO:0000256" key="3">
    <source>
        <dbReference type="ARBA" id="ARBA00022679"/>
    </source>
</evidence>
<dbReference type="NCBIfam" id="TIGR00667">
    <property type="entry name" value="aat"/>
    <property type="match status" value="1"/>
</dbReference>
<evidence type="ECO:0000256" key="9">
    <source>
        <dbReference type="ARBA" id="ARBA00061535"/>
    </source>
</evidence>
<evidence type="ECO:0000256" key="6">
    <source>
        <dbReference type="ARBA" id="ARBA00050652"/>
    </source>
</evidence>
<dbReference type="EC" id="2.3.2.6" evidence="10 15"/>
<dbReference type="EMBL" id="BJTG01000010">
    <property type="protein sequence ID" value="GEJ59056.1"/>
    <property type="molecule type" value="Genomic_DNA"/>
</dbReference>
<proteinExistence type="inferred from homology"/>
<evidence type="ECO:0000256" key="15">
    <source>
        <dbReference type="HAMAP-Rule" id="MF_00688"/>
    </source>
</evidence>
<dbReference type="GO" id="GO:0008914">
    <property type="term" value="F:leucyl-tRNA--protein transferase activity"/>
    <property type="evidence" value="ECO:0007669"/>
    <property type="project" value="UniProtKB-UniRule"/>
</dbReference>
<evidence type="ECO:0000313" key="16">
    <source>
        <dbReference type="EMBL" id="GEJ59056.1"/>
    </source>
</evidence>
<keyword evidence="4 15" id="KW-0012">Acyltransferase</keyword>
<dbReference type="Pfam" id="PF03588">
    <property type="entry name" value="Leu_Phe_trans"/>
    <property type="match status" value="1"/>
</dbReference>
<accession>A0A7I9VRJ8</accession>
<dbReference type="InterPro" id="IPR004616">
    <property type="entry name" value="Leu/Phe-tRNA_Trfase"/>
</dbReference>
<organism evidence="16 17">
    <name type="scientific">Anaeromyxobacter diazotrophicus</name>
    <dbReference type="NCBI Taxonomy" id="2590199"/>
    <lineage>
        <taxon>Bacteria</taxon>
        <taxon>Pseudomonadati</taxon>
        <taxon>Myxococcota</taxon>
        <taxon>Myxococcia</taxon>
        <taxon>Myxococcales</taxon>
        <taxon>Cystobacterineae</taxon>
        <taxon>Anaeromyxobacteraceae</taxon>
        <taxon>Anaeromyxobacter</taxon>
    </lineage>
</organism>
<dbReference type="HAMAP" id="MF_00688">
    <property type="entry name" value="Leu_Phe_trans"/>
    <property type="match status" value="1"/>
</dbReference>
<dbReference type="PANTHER" id="PTHR30098">
    <property type="entry name" value="LEUCYL/PHENYLALANYL-TRNA--PROTEIN TRANSFERASE"/>
    <property type="match status" value="1"/>
</dbReference>
<dbReference type="GO" id="GO:0005737">
    <property type="term" value="C:cytoplasm"/>
    <property type="evidence" value="ECO:0007669"/>
    <property type="project" value="UniProtKB-SubCell"/>
</dbReference>
<comment type="catalytic activity">
    <reaction evidence="5 15">
        <text>L-phenylalanyl-tRNA(Phe) + an N-terminal L-alpha-aminoacyl-[protein] = an N-terminal L-phenylalanyl-L-alpha-aminoacyl-[protein] + tRNA(Phe)</text>
        <dbReference type="Rhea" id="RHEA:43632"/>
        <dbReference type="Rhea" id="RHEA-COMP:9668"/>
        <dbReference type="Rhea" id="RHEA-COMP:9699"/>
        <dbReference type="Rhea" id="RHEA-COMP:10636"/>
        <dbReference type="Rhea" id="RHEA-COMP:10637"/>
        <dbReference type="ChEBI" id="CHEBI:78442"/>
        <dbReference type="ChEBI" id="CHEBI:78531"/>
        <dbReference type="ChEBI" id="CHEBI:78597"/>
        <dbReference type="ChEBI" id="CHEBI:83561"/>
        <dbReference type="EC" id="2.3.2.6"/>
    </reaction>
</comment>
<dbReference type="Gene3D" id="3.40.630.70">
    <property type="entry name" value="Leucyl/phenylalanyl-tRNA-protein transferase, C-terminal domain"/>
    <property type="match status" value="1"/>
</dbReference>
<evidence type="ECO:0000256" key="13">
    <source>
        <dbReference type="ARBA" id="ARBA00077165"/>
    </source>
</evidence>
<gene>
    <name evidence="15 16" type="primary">aat</name>
    <name evidence="16" type="ORF">AMYX_37970</name>
</gene>
<keyword evidence="3 15" id="KW-0808">Transferase</keyword>
<protein>
    <recommendedName>
        <fullName evidence="11 15">Leucyl/phenylalanyl-tRNA--protein transferase</fullName>
        <ecNumber evidence="10 15">2.3.2.6</ecNumber>
    </recommendedName>
    <alternativeName>
        <fullName evidence="12 15">L/F-transferase</fullName>
    </alternativeName>
    <alternativeName>
        <fullName evidence="13 15">Leucyltransferase</fullName>
    </alternativeName>
    <alternativeName>
        <fullName evidence="14 15">Phenyalanyltransferase</fullName>
    </alternativeName>
</protein>
<evidence type="ECO:0000256" key="10">
    <source>
        <dbReference type="ARBA" id="ARBA00066767"/>
    </source>
</evidence>
<comment type="subcellular location">
    <subcellularLocation>
        <location evidence="1 15">Cytoplasm</location>
    </subcellularLocation>
</comment>
<evidence type="ECO:0000313" key="17">
    <source>
        <dbReference type="Proteomes" id="UP000503640"/>
    </source>
</evidence>
<evidence type="ECO:0000256" key="8">
    <source>
        <dbReference type="ARBA" id="ARBA00054043"/>
    </source>
</evidence>
<evidence type="ECO:0000256" key="11">
    <source>
        <dbReference type="ARBA" id="ARBA00074372"/>
    </source>
</evidence>
<evidence type="ECO:0000256" key="2">
    <source>
        <dbReference type="ARBA" id="ARBA00022490"/>
    </source>
</evidence>
<comment type="function">
    <text evidence="8 15">Functions in the N-end rule pathway of protein degradation where it conjugates Leu, Phe and, less efficiently, Met from aminoacyl-tRNAs to the N-termini of proteins containing an N-terminal arginine or lysine.</text>
</comment>
<evidence type="ECO:0000256" key="4">
    <source>
        <dbReference type="ARBA" id="ARBA00023315"/>
    </source>
</evidence>
<evidence type="ECO:0000256" key="7">
    <source>
        <dbReference type="ARBA" id="ARBA00051538"/>
    </source>
</evidence>
<dbReference type="Gene3D" id="3.30.70.3550">
    <property type="entry name" value="Leucyl/phenylalanyl-tRNA-protein transferase, N-terminal domain"/>
    <property type="match status" value="1"/>
</dbReference>
<dbReference type="PANTHER" id="PTHR30098:SF2">
    <property type="entry name" value="LEUCYL_PHENYLALANYL-TRNA--PROTEIN TRANSFERASE"/>
    <property type="match status" value="1"/>
</dbReference>
<dbReference type="InterPro" id="IPR042203">
    <property type="entry name" value="Leu/Phe-tRNA_Trfase_C"/>
</dbReference>
<evidence type="ECO:0000256" key="12">
    <source>
        <dbReference type="ARBA" id="ARBA00077136"/>
    </source>
</evidence>
<comment type="catalytic activity">
    <reaction evidence="6 15">
        <text>N-terminal L-arginyl-[protein] + L-leucyl-tRNA(Leu) = N-terminal L-leucyl-L-arginyl-[protein] + tRNA(Leu) + H(+)</text>
        <dbReference type="Rhea" id="RHEA:50416"/>
        <dbReference type="Rhea" id="RHEA-COMP:9613"/>
        <dbReference type="Rhea" id="RHEA-COMP:9622"/>
        <dbReference type="Rhea" id="RHEA-COMP:12672"/>
        <dbReference type="Rhea" id="RHEA-COMP:12673"/>
        <dbReference type="ChEBI" id="CHEBI:15378"/>
        <dbReference type="ChEBI" id="CHEBI:64719"/>
        <dbReference type="ChEBI" id="CHEBI:78442"/>
        <dbReference type="ChEBI" id="CHEBI:78494"/>
        <dbReference type="ChEBI" id="CHEBI:133044"/>
        <dbReference type="EC" id="2.3.2.6"/>
    </reaction>
</comment>
<reference evidence="17" key="1">
    <citation type="journal article" date="2020" name="Appl. Environ. Microbiol.">
        <title>Diazotrophic Anaeromyxobacter Isolates from Soils.</title>
        <authorList>
            <person name="Masuda Y."/>
            <person name="Yamanaka H."/>
            <person name="Xu Z.X."/>
            <person name="Shiratori Y."/>
            <person name="Aono T."/>
            <person name="Amachi S."/>
            <person name="Senoo K."/>
            <person name="Itoh H."/>
        </authorList>
    </citation>
    <scope>NUCLEOTIDE SEQUENCE [LARGE SCALE GENOMIC DNA]</scope>
    <source>
        <strain evidence="17">R267</strain>
    </source>
</reference>
<keyword evidence="2 15" id="KW-0963">Cytoplasm</keyword>
<comment type="caution">
    <text evidence="16">The sequence shown here is derived from an EMBL/GenBank/DDBJ whole genome shotgun (WGS) entry which is preliminary data.</text>
</comment>
<dbReference type="Proteomes" id="UP000503640">
    <property type="component" value="Unassembled WGS sequence"/>
</dbReference>
<comment type="similarity">
    <text evidence="9 15">Belongs to the L/F-transferase family.</text>
</comment>
<dbReference type="GO" id="GO:0030163">
    <property type="term" value="P:protein catabolic process"/>
    <property type="evidence" value="ECO:0007669"/>
    <property type="project" value="UniProtKB-UniRule"/>
</dbReference>
<dbReference type="InterPro" id="IPR042221">
    <property type="entry name" value="Leu/Phe-tRNA_Trfase_N"/>
</dbReference>